<evidence type="ECO:0000256" key="10">
    <source>
        <dbReference type="ARBA" id="ARBA00050474"/>
    </source>
</evidence>
<keyword evidence="7 12" id="KW-0378">Hydrolase</keyword>
<name>A0AAE1L7Y2_9NEOP</name>
<keyword evidence="8 12" id="KW-0746">Sphingolipid metabolism</keyword>
<dbReference type="FunFam" id="3.20.20.80:FF:000030">
    <property type="entry name" value="Lysosomal acid glucosylceramidase"/>
    <property type="match status" value="1"/>
</dbReference>
<dbReference type="GO" id="GO:0006066">
    <property type="term" value="P:alcohol metabolic process"/>
    <property type="evidence" value="ECO:0007669"/>
    <property type="project" value="UniProtKB-ARBA"/>
</dbReference>
<comment type="pathway">
    <text evidence="3">Sphingolipid metabolism.</text>
</comment>
<dbReference type="GO" id="GO:0016758">
    <property type="term" value="F:hexosyltransferase activity"/>
    <property type="evidence" value="ECO:0007669"/>
    <property type="project" value="UniProtKB-ARBA"/>
</dbReference>
<evidence type="ECO:0000256" key="1">
    <source>
        <dbReference type="ARBA" id="ARBA00001013"/>
    </source>
</evidence>
<evidence type="ECO:0000256" key="11">
    <source>
        <dbReference type="ARBA" id="ARBA00051345"/>
    </source>
</evidence>
<evidence type="ECO:0000313" key="15">
    <source>
        <dbReference type="EMBL" id="KAK3909828.1"/>
    </source>
</evidence>
<dbReference type="GO" id="GO:0005102">
    <property type="term" value="F:signaling receptor binding"/>
    <property type="evidence" value="ECO:0007669"/>
    <property type="project" value="UniProtKB-ARBA"/>
</dbReference>
<gene>
    <name evidence="15" type="ORF">KUF71_019837</name>
</gene>
<reference evidence="15" key="2">
    <citation type="journal article" date="2023" name="BMC Genomics">
        <title>Pest status, molecular evolution, and epigenetic factors derived from the genome assembly of Frankliniella fusca, a thysanopteran phytovirus vector.</title>
        <authorList>
            <person name="Catto M.A."/>
            <person name="Labadie P.E."/>
            <person name="Jacobson A.L."/>
            <person name="Kennedy G.G."/>
            <person name="Srinivasan R."/>
            <person name="Hunt B.G."/>
        </authorList>
    </citation>
    <scope>NUCLEOTIDE SEQUENCE</scope>
    <source>
        <strain evidence="15">PL_HMW_Pooled</strain>
    </source>
</reference>
<sequence>MIGMQGITFKVNGDKKYQSIIGWGATVTDSTGINFQNLSEETKKQLIRAFFSEDGVEYDVLRVPIGGTDCSTRVYTLHDEPGDASLSGFALAEEDYLYKIPVLRAARAALPADRPLRLLASAWTAPPWMKTNNDYTGRGLLREDFYQAWADYHLKFLDAYEAEGFHYWGITTGNEPINGLVDGVIRFNSMGWTPGAMRTWLGQHLGPTLRGTDGRGASQHADVKILILDDQRVLMPLWTSYVVMDKDAVKYVDGFAIHWYANYLSPLLSLEISHIFSPDKFIFNTEASNGFQNWDRHVVLGSWERAEAYADDILDDLNHWVTGWMEWSLVLDMQGGPTWSGNYVDASILVNGDEDEFVKQPTFYAMGHFTKFLPPDSVRVDVDSAARDGVRNVAFLRPDNGTVVVLYNPTQKEKLVTVQDTSKGYLTVTLAPRSINTVIYW</sequence>
<dbReference type="GO" id="GO:0030163">
    <property type="term" value="P:protein catabolic process"/>
    <property type="evidence" value="ECO:0007669"/>
    <property type="project" value="UniProtKB-ARBA"/>
</dbReference>
<comment type="pathway">
    <text evidence="2">Lipid metabolism; sphingolipid metabolism.</text>
</comment>
<evidence type="ECO:0000256" key="8">
    <source>
        <dbReference type="ARBA" id="ARBA00022919"/>
    </source>
</evidence>
<feature type="domain" description="Glycosyl hydrolase family 30 beta sandwich" evidence="14">
    <location>
        <begin position="376"/>
        <end position="438"/>
    </location>
</feature>
<dbReference type="GO" id="GO:0006680">
    <property type="term" value="P:glucosylceramide catabolic process"/>
    <property type="evidence" value="ECO:0007669"/>
    <property type="project" value="TreeGrafter"/>
</dbReference>
<feature type="domain" description="Glycosyl hydrolase family 30 TIM-barrel" evidence="13">
    <location>
        <begin position="21"/>
        <end position="373"/>
    </location>
</feature>
<dbReference type="PANTHER" id="PTHR11069">
    <property type="entry name" value="GLUCOSYLCERAMIDASE"/>
    <property type="match status" value="1"/>
</dbReference>
<evidence type="ECO:0000256" key="4">
    <source>
        <dbReference type="ARBA" id="ARBA00005382"/>
    </source>
</evidence>
<dbReference type="GO" id="GO:0016241">
    <property type="term" value="P:regulation of macroautophagy"/>
    <property type="evidence" value="ECO:0007669"/>
    <property type="project" value="UniProtKB-ARBA"/>
</dbReference>
<dbReference type="GO" id="GO:0008202">
    <property type="term" value="P:steroid metabolic process"/>
    <property type="evidence" value="ECO:0007669"/>
    <property type="project" value="UniProtKB-ARBA"/>
</dbReference>
<keyword evidence="16" id="KW-1185">Reference proteome</keyword>
<keyword evidence="6" id="KW-0732">Signal</keyword>
<dbReference type="AlphaFoldDB" id="A0AAE1L7Y2"/>
<evidence type="ECO:0000259" key="13">
    <source>
        <dbReference type="Pfam" id="PF02055"/>
    </source>
</evidence>
<protein>
    <recommendedName>
        <fullName evidence="5 12">Glucosylceramidase</fullName>
        <ecNumber evidence="5 12">3.2.1.45</ecNumber>
    </recommendedName>
</protein>
<dbReference type="PRINTS" id="PR00843">
    <property type="entry name" value="GLHYDRLASE30"/>
</dbReference>
<dbReference type="EC" id="3.2.1.45" evidence="5 12"/>
<dbReference type="Pfam" id="PF02055">
    <property type="entry name" value="Glyco_hydro_30"/>
    <property type="match status" value="1"/>
</dbReference>
<accession>A0AAE1L7Y2</accession>
<comment type="catalytic activity">
    <reaction evidence="1">
        <text>a beta-D-glucosyl-(1&lt;-&gt;1')-N-acylsphing-4-enine + H2O = an N-acylsphing-4-enine + D-glucose</text>
        <dbReference type="Rhea" id="RHEA:13269"/>
        <dbReference type="ChEBI" id="CHEBI:4167"/>
        <dbReference type="ChEBI" id="CHEBI:15377"/>
        <dbReference type="ChEBI" id="CHEBI:22801"/>
        <dbReference type="ChEBI" id="CHEBI:52639"/>
        <dbReference type="EC" id="3.2.1.45"/>
    </reaction>
    <physiologicalReaction direction="left-to-right" evidence="1">
        <dbReference type="Rhea" id="RHEA:13270"/>
    </physiologicalReaction>
</comment>
<evidence type="ECO:0000313" key="16">
    <source>
        <dbReference type="Proteomes" id="UP001219518"/>
    </source>
</evidence>
<dbReference type="PANTHER" id="PTHR11069:SF23">
    <property type="entry name" value="LYSOSOMAL ACID GLUCOSYLCERAMIDASE"/>
    <property type="match status" value="1"/>
</dbReference>
<dbReference type="GO" id="GO:0006914">
    <property type="term" value="P:autophagy"/>
    <property type="evidence" value="ECO:0007669"/>
    <property type="project" value="UniProtKB-ARBA"/>
</dbReference>
<proteinExistence type="inferred from homology"/>
<dbReference type="SUPFAM" id="SSF51445">
    <property type="entry name" value="(Trans)glycosidases"/>
    <property type="match status" value="1"/>
</dbReference>
<comment type="similarity">
    <text evidence="4 12">Belongs to the glycosyl hydrolase 30 family.</text>
</comment>
<dbReference type="InterPro" id="IPR033452">
    <property type="entry name" value="GH30_C"/>
</dbReference>
<dbReference type="GO" id="GO:0032006">
    <property type="term" value="P:regulation of TOR signaling"/>
    <property type="evidence" value="ECO:0007669"/>
    <property type="project" value="UniProtKB-ARBA"/>
</dbReference>
<dbReference type="GO" id="GO:0010605">
    <property type="term" value="P:negative regulation of macromolecule metabolic process"/>
    <property type="evidence" value="ECO:0007669"/>
    <property type="project" value="UniProtKB-ARBA"/>
</dbReference>
<comment type="catalytic activity">
    <reaction evidence="10">
        <text>a beta-D-glucosylceramide + H2O = an N-acyl-sphingoid base + D-glucose</text>
        <dbReference type="Rhea" id="RHEA:81447"/>
        <dbReference type="ChEBI" id="CHEBI:4167"/>
        <dbReference type="ChEBI" id="CHEBI:15377"/>
        <dbReference type="ChEBI" id="CHEBI:83264"/>
        <dbReference type="ChEBI" id="CHEBI:83273"/>
    </reaction>
    <physiologicalReaction direction="left-to-right" evidence="10">
        <dbReference type="Rhea" id="RHEA:81448"/>
    </physiologicalReaction>
</comment>
<dbReference type="GO" id="GO:0007040">
    <property type="term" value="P:lysosome organization"/>
    <property type="evidence" value="ECO:0007669"/>
    <property type="project" value="UniProtKB-ARBA"/>
</dbReference>
<dbReference type="Gene3D" id="3.20.20.80">
    <property type="entry name" value="Glycosidases"/>
    <property type="match status" value="1"/>
</dbReference>
<keyword evidence="12" id="KW-0326">Glycosidase</keyword>
<evidence type="ECO:0000256" key="6">
    <source>
        <dbReference type="ARBA" id="ARBA00022729"/>
    </source>
</evidence>
<keyword evidence="9 12" id="KW-0443">Lipid metabolism</keyword>
<dbReference type="Pfam" id="PF17189">
    <property type="entry name" value="Glyco_hydro_30C"/>
    <property type="match status" value="1"/>
</dbReference>
<evidence type="ECO:0000256" key="9">
    <source>
        <dbReference type="ARBA" id="ARBA00023098"/>
    </source>
</evidence>
<comment type="catalytic activity">
    <reaction evidence="11">
        <text>an N-acyl-1-beta-D-glucosyl-15-methylhexadecasphing-4-enine + H2O = an N-acyl-15-methylhexadecasphing-4-enine + D-glucose</text>
        <dbReference type="Rhea" id="RHEA:34755"/>
        <dbReference type="ChEBI" id="CHEBI:4167"/>
        <dbReference type="ChEBI" id="CHEBI:15377"/>
        <dbReference type="ChEBI" id="CHEBI:70815"/>
        <dbReference type="ChEBI" id="CHEBI:70846"/>
    </reaction>
    <physiologicalReaction direction="left-to-right" evidence="11">
        <dbReference type="Rhea" id="RHEA:34756"/>
    </physiologicalReaction>
</comment>
<dbReference type="GO" id="GO:0004348">
    <property type="term" value="F:glucosylceramidase activity"/>
    <property type="evidence" value="ECO:0007669"/>
    <property type="project" value="UniProtKB-EC"/>
</dbReference>
<comment type="caution">
    <text evidence="15">The sequence shown here is derived from an EMBL/GenBank/DDBJ whole genome shotgun (WGS) entry which is preliminary data.</text>
</comment>
<dbReference type="GO" id="GO:0051246">
    <property type="term" value="P:regulation of protein metabolic process"/>
    <property type="evidence" value="ECO:0007669"/>
    <property type="project" value="UniProtKB-ARBA"/>
</dbReference>
<evidence type="ECO:0000256" key="2">
    <source>
        <dbReference type="ARBA" id="ARBA00004760"/>
    </source>
</evidence>
<organism evidence="15 16">
    <name type="scientific">Frankliniella fusca</name>
    <dbReference type="NCBI Taxonomy" id="407009"/>
    <lineage>
        <taxon>Eukaryota</taxon>
        <taxon>Metazoa</taxon>
        <taxon>Ecdysozoa</taxon>
        <taxon>Arthropoda</taxon>
        <taxon>Hexapoda</taxon>
        <taxon>Insecta</taxon>
        <taxon>Pterygota</taxon>
        <taxon>Neoptera</taxon>
        <taxon>Paraneoptera</taxon>
        <taxon>Thysanoptera</taxon>
        <taxon>Terebrantia</taxon>
        <taxon>Thripoidea</taxon>
        <taxon>Thripidae</taxon>
        <taxon>Frankliniella</taxon>
    </lineage>
</organism>
<dbReference type="GO" id="GO:0005774">
    <property type="term" value="C:vacuolar membrane"/>
    <property type="evidence" value="ECO:0007669"/>
    <property type="project" value="UniProtKB-ARBA"/>
</dbReference>
<dbReference type="InterPro" id="IPR033453">
    <property type="entry name" value="Glyco_hydro_30_TIM-barrel"/>
</dbReference>
<dbReference type="GO" id="GO:0005764">
    <property type="term" value="C:lysosome"/>
    <property type="evidence" value="ECO:0007669"/>
    <property type="project" value="UniProtKB-ARBA"/>
</dbReference>
<evidence type="ECO:0000256" key="7">
    <source>
        <dbReference type="ARBA" id="ARBA00022801"/>
    </source>
</evidence>
<dbReference type="Proteomes" id="UP001219518">
    <property type="component" value="Unassembled WGS sequence"/>
</dbReference>
<evidence type="ECO:0000256" key="5">
    <source>
        <dbReference type="ARBA" id="ARBA00012658"/>
    </source>
</evidence>
<dbReference type="GO" id="GO:0042391">
    <property type="term" value="P:regulation of membrane potential"/>
    <property type="evidence" value="ECO:0007669"/>
    <property type="project" value="UniProtKB-ARBA"/>
</dbReference>
<evidence type="ECO:0000259" key="14">
    <source>
        <dbReference type="Pfam" id="PF17189"/>
    </source>
</evidence>
<dbReference type="EMBL" id="JAHWGI010000122">
    <property type="protein sequence ID" value="KAK3909828.1"/>
    <property type="molecule type" value="Genomic_DNA"/>
</dbReference>
<reference evidence="15" key="1">
    <citation type="submission" date="2021-07" db="EMBL/GenBank/DDBJ databases">
        <authorList>
            <person name="Catto M.A."/>
            <person name="Jacobson A."/>
            <person name="Kennedy G."/>
            <person name="Labadie P."/>
            <person name="Hunt B.G."/>
            <person name="Srinivasan R."/>
        </authorList>
    </citation>
    <scope>NUCLEOTIDE SEQUENCE</scope>
    <source>
        <strain evidence="15">PL_HMW_Pooled</strain>
        <tissue evidence="15">Head</tissue>
    </source>
</reference>
<dbReference type="InterPro" id="IPR017853">
    <property type="entry name" value="GH"/>
</dbReference>
<evidence type="ECO:0000256" key="3">
    <source>
        <dbReference type="ARBA" id="ARBA00004991"/>
    </source>
</evidence>
<dbReference type="InterPro" id="IPR001139">
    <property type="entry name" value="Glyco_hydro_30"/>
</dbReference>
<evidence type="ECO:0000256" key="12">
    <source>
        <dbReference type="RuleBase" id="RU361188"/>
    </source>
</evidence>